<accession>A0A370X9T9</accession>
<evidence type="ECO:0000256" key="1">
    <source>
        <dbReference type="SAM" id="MobiDB-lite"/>
    </source>
</evidence>
<name>A0A370X9T9_9GAMM</name>
<reference evidence="2 3" key="1">
    <citation type="submission" date="2018-07" db="EMBL/GenBank/DDBJ databases">
        <title>Dyella monticola sp. nov. and Dyella psychrodurans sp. nov. isolated from monsoon evergreen broad-leaved forest soil of Dinghu Mountain, China.</title>
        <authorList>
            <person name="Gao Z."/>
            <person name="Qiu L."/>
        </authorList>
    </citation>
    <scope>NUCLEOTIDE SEQUENCE [LARGE SCALE GENOMIC DNA]</scope>
    <source>
        <strain evidence="2 3">4G-K06</strain>
    </source>
</reference>
<dbReference type="Proteomes" id="UP000254258">
    <property type="component" value="Unassembled WGS sequence"/>
</dbReference>
<proteinExistence type="predicted"/>
<feature type="region of interest" description="Disordered" evidence="1">
    <location>
        <begin position="70"/>
        <end position="96"/>
    </location>
</feature>
<dbReference type="AlphaFoldDB" id="A0A370X9T9"/>
<gene>
    <name evidence="2" type="ORF">DWU98_03590</name>
</gene>
<protein>
    <submittedName>
        <fullName evidence="2">Uncharacterized protein</fullName>
    </submittedName>
</protein>
<sequence>MMAADAPRCVVSIDLSWRWFPPCRRADRAGAFAPHGPRHPAVSSPVQTACPERAMPRAWRTLAGGRAARCAAPPVRRRPERQRRSKAQGKIKGRGTAWREKAVCTWGWRGTHQGVAACREGAQGRIGAREIPCFARRAALDLEGAAA</sequence>
<dbReference type="EMBL" id="QRBE01000001">
    <property type="protein sequence ID" value="RDS85031.1"/>
    <property type="molecule type" value="Genomic_DNA"/>
</dbReference>
<comment type="caution">
    <text evidence="2">The sequence shown here is derived from an EMBL/GenBank/DDBJ whole genome shotgun (WGS) entry which is preliminary data.</text>
</comment>
<keyword evidence="3" id="KW-1185">Reference proteome</keyword>
<evidence type="ECO:0000313" key="2">
    <source>
        <dbReference type="EMBL" id="RDS85031.1"/>
    </source>
</evidence>
<evidence type="ECO:0000313" key="3">
    <source>
        <dbReference type="Proteomes" id="UP000254258"/>
    </source>
</evidence>
<organism evidence="2 3">
    <name type="scientific">Dyella monticola</name>
    <dbReference type="NCBI Taxonomy" id="1927958"/>
    <lineage>
        <taxon>Bacteria</taxon>
        <taxon>Pseudomonadati</taxon>
        <taxon>Pseudomonadota</taxon>
        <taxon>Gammaproteobacteria</taxon>
        <taxon>Lysobacterales</taxon>
        <taxon>Rhodanobacteraceae</taxon>
        <taxon>Dyella</taxon>
    </lineage>
</organism>
<feature type="compositionally biased region" description="Basic residues" evidence="1">
    <location>
        <begin position="75"/>
        <end position="93"/>
    </location>
</feature>